<name>A0A483CLC1_9EURY</name>
<feature type="domain" description="FAD/NAD(P)-binding" evidence="1">
    <location>
        <begin position="127"/>
        <end position="426"/>
    </location>
</feature>
<keyword evidence="4" id="KW-1185">Reference proteome</keyword>
<accession>A0A483CLC1</accession>
<evidence type="ECO:0000259" key="2">
    <source>
        <dbReference type="Pfam" id="PF14691"/>
    </source>
</evidence>
<dbReference type="InterPro" id="IPR023753">
    <property type="entry name" value="FAD/NAD-binding_dom"/>
</dbReference>
<dbReference type="RefSeq" id="WP_130646863.1">
    <property type="nucleotide sequence ID" value="NZ_PGCL01000003.1"/>
</dbReference>
<dbReference type="PRINTS" id="PR00368">
    <property type="entry name" value="FADPNR"/>
</dbReference>
<dbReference type="PRINTS" id="PR00469">
    <property type="entry name" value="PNDRDTASEII"/>
</dbReference>
<proteinExistence type="predicted"/>
<dbReference type="NCBIfam" id="TIGR01316">
    <property type="entry name" value="gltA"/>
    <property type="match status" value="1"/>
</dbReference>
<dbReference type="SUPFAM" id="SSF46548">
    <property type="entry name" value="alpha-helical ferredoxin"/>
    <property type="match status" value="1"/>
</dbReference>
<reference evidence="3 4" key="1">
    <citation type="submission" date="2017-11" db="EMBL/GenBank/DDBJ databases">
        <title>Isolation and Characterization of Methanofollis Species from Methane Seep Offshore SW Taiwan.</title>
        <authorList>
            <person name="Teng N.-H."/>
            <person name="Lai M.-C."/>
            <person name="Chen S.-C."/>
        </authorList>
    </citation>
    <scope>NUCLEOTIDE SEQUENCE [LARGE SCALE GENOMIC DNA]</scope>
    <source>
        <strain evidence="3 4">FWC-SCC2</strain>
    </source>
</reference>
<evidence type="ECO:0000259" key="1">
    <source>
        <dbReference type="Pfam" id="PF07992"/>
    </source>
</evidence>
<dbReference type="Gene3D" id="1.10.1060.10">
    <property type="entry name" value="Alpha-helical ferredoxin"/>
    <property type="match status" value="1"/>
</dbReference>
<dbReference type="InterPro" id="IPR006004">
    <property type="entry name" value="SudA-like"/>
</dbReference>
<dbReference type="OrthoDB" id="27922at2157"/>
<comment type="caution">
    <text evidence="3">The sequence shown here is derived from an EMBL/GenBank/DDBJ whole genome shotgun (WGS) entry which is preliminary data.</text>
</comment>
<dbReference type="SUPFAM" id="SSF51971">
    <property type="entry name" value="Nucleotide-binding domain"/>
    <property type="match status" value="2"/>
</dbReference>
<dbReference type="EMBL" id="PGCL01000003">
    <property type="protein sequence ID" value="TAJ43809.1"/>
    <property type="molecule type" value="Genomic_DNA"/>
</dbReference>
<dbReference type="PANTHER" id="PTHR42783:SF3">
    <property type="entry name" value="GLUTAMATE SYNTHASE [NADPH] SMALL CHAIN-RELATED"/>
    <property type="match status" value="1"/>
</dbReference>
<dbReference type="Proteomes" id="UP000292580">
    <property type="component" value="Unassembled WGS sequence"/>
</dbReference>
<sequence>MSGSVKDFSEVNRGLSEENAVFEALRCMNCVRPTCMKGCPVCIDIPAFIQQIAERDFAGAAATLKKDNMLPAICGRVCPQESQCEGACILAKKEKPVAIGALERFVADWERKHGMTLPEIAPPSGKRVAVVGSGPAGLTAAAELARLGHTVTVFESLHEAGGVLTYGIPNFRLPKDIVRAEIEQVKALGVEIRLNHLVGRSVSTDELLSYDAVFLGTGAGLPYFMDIEGENLNGVYSANEFLTRVNLMHADCFPEFDTPVKRGCRVVVVGGGNVAMDAARVARRLGGEVTLVYRRRKEDLPARAVEVANAVAEGVQFVCCANPVRVIGEKTVEGVECVQMEMCDLDESGRPKPSCIEGSNFVIEADVFIEAIGQGPNPLLISMLPHLDRARRGNVVVDDDGMTTIDGVYAGGDVATGAATVIWAMGSAKKAAAAIDRHLRRE</sequence>
<dbReference type="GO" id="GO:0051536">
    <property type="term" value="F:iron-sulfur cluster binding"/>
    <property type="evidence" value="ECO:0007669"/>
    <property type="project" value="InterPro"/>
</dbReference>
<feature type="domain" description="Dihydroprymidine dehydrogenase" evidence="2">
    <location>
        <begin position="5"/>
        <end position="114"/>
    </location>
</feature>
<dbReference type="GO" id="GO:0016491">
    <property type="term" value="F:oxidoreductase activity"/>
    <property type="evidence" value="ECO:0007669"/>
    <property type="project" value="InterPro"/>
</dbReference>
<dbReference type="Pfam" id="PF07992">
    <property type="entry name" value="Pyr_redox_2"/>
    <property type="match status" value="1"/>
</dbReference>
<dbReference type="InterPro" id="IPR009051">
    <property type="entry name" value="Helical_ferredxn"/>
</dbReference>
<dbReference type="InterPro" id="IPR036188">
    <property type="entry name" value="FAD/NAD-bd_sf"/>
</dbReference>
<gene>
    <name evidence="3" type="primary">gltA</name>
    <name evidence="3" type="ORF">CUJ86_07000</name>
</gene>
<dbReference type="Gene3D" id="3.40.50.720">
    <property type="entry name" value="NAD(P)-binding Rossmann-like Domain"/>
    <property type="match status" value="1"/>
</dbReference>
<evidence type="ECO:0000313" key="3">
    <source>
        <dbReference type="EMBL" id="TAJ43809.1"/>
    </source>
</evidence>
<protein>
    <submittedName>
        <fullName evidence="3">Glutamate synthase (NADPH), homotetrameric</fullName>
    </submittedName>
</protein>
<dbReference type="Pfam" id="PF14691">
    <property type="entry name" value="Fer4_20"/>
    <property type="match status" value="1"/>
</dbReference>
<dbReference type="AlphaFoldDB" id="A0A483CLC1"/>
<dbReference type="PANTHER" id="PTHR42783">
    <property type="entry name" value="GLUTAMATE SYNTHASE [NADPH] SMALL CHAIN"/>
    <property type="match status" value="1"/>
</dbReference>
<organism evidence="3 4">
    <name type="scientific">Methanofollis fontis</name>
    <dbReference type="NCBI Taxonomy" id="2052832"/>
    <lineage>
        <taxon>Archaea</taxon>
        <taxon>Methanobacteriati</taxon>
        <taxon>Methanobacteriota</taxon>
        <taxon>Stenosarchaea group</taxon>
        <taxon>Methanomicrobia</taxon>
        <taxon>Methanomicrobiales</taxon>
        <taxon>Methanomicrobiaceae</taxon>
        <taxon>Methanofollis</taxon>
    </lineage>
</organism>
<evidence type="ECO:0000313" key="4">
    <source>
        <dbReference type="Proteomes" id="UP000292580"/>
    </source>
</evidence>
<dbReference type="Gene3D" id="3.50.50.60">
    <property type="entry name" value="FAD/NAD(P)-binding domain"/>
    <property type="match status" value="2"/>
</dbReference>
<dbReference type="InterPro" id="IPR028261">
    <property type="entry name" value="DPD_II"/>
</dbReference>